<comment type="caution">
    <text evidence="2">The sequence shown here is derived from an EMBL/GenBank/DDBJ whole genome shotgun (WGS) entry which is preliminary data.</text>
</comment>
<evidence type="ECO:0000259" key="1">
    <source>
        <dbReference type="PROSITE" id="PS51340"/>
    </source>
</evidence>
<dbReference type="Pfam" id="PF03476">
    <property type="entry name" value="MOSC_N"/>
    <property type="match status" value="1"/>
</dbReference>
<dbReference type="InterPro" id="IPR005302">
    <property type="entry name" value="MoCF_Sase_C"/>
</dbReference>
<gene>
    <name evidence="2" type="ORF">QIS96_06780</name>
</gene>
<organism evidence="2 3">
    <name type="scientific">Streptomyces cavernicola</name>
    <dbReference type="NCBI Taxonomy" id="3043613"/>
    <lineage>
        <taxon>Bacteria</taxon>
        <taxon>Bacillati</taxon>
        <taxon>Actinomycetota</taxon>
        <taxon>Actinomycetes</taxon>
        <taxon>Kitasatosporales</taxon>
        <taxon>Streptomycetaceae</taxon>
        <taxon>Streptomyces</taxon>
    </lineage>
</organism>
<evidence type="ECO:0000313" key="3">
    <source>
        <dbReference type="Proteomes" id="UP001223978"/>
    </source>
</evidence>
<dbReference type="InterPro" id="IPR052716">
    <property type="entry name" value="MOSC_domain"/>
</dbReference>
<proteinExistence type="predicted"/>
<dbReference type="Proteomes" id="UP001223978">
    <property type="component" value="Unassembled WGS sequence"/>
</dbReference>
<dbReference type="Pfam" id="PF03473">
    <property type="entry name" value="MOSC"/>
    <property type="match status" value="1"/>
</dbReference>
<dbReference type="RefSeq" id="WP_282541475.1">
    <property type="nucleotide sequence ID" value="NZ_JASCIQ010000005.1"/>
</dbReference>
<feature type="domain" description="MOSC" evidence="1">
    <location>
        <begin position="86"/>
        <end position="237"/>
    </location>
</feature>
<evidence type="ECO:0000313" key="2">
    <source>
        <dbReference type="EMBL" id="MDI3403529.1"/>
    </source>
</evidence>
<keyword evidence="3" id="KW-1185">Reference proteome</keyword>
<dbReference type="InterPro" id="IPR005303">
    <property type="entry name" value="MOCOS_middle"/>
</dbReference>
<dbReference type="SUPFAM" id="SSF50800">
    <property type="entry name" value="PK beta-barrel domain-like"/>
    <property type="match status" value="1"/>
</dbReference>
<accession>A0ABT6S614</accession>
<dbReference type="PANTHER" id="PTHR36930">
    <property type="entry name" value="METAL-SULFUR CLUSTER BIOSYNTHESIS PROTEINS YUAD-RELATED"/>
    <property type="match status" value="1"/>
</dbReference>
<name>A0ABT6S614_9ACTN</name>
<dbReference type="PROSITE" id="PS51340">
    <property type="entry name" value="MOSC"/>
    <property type="match status" value="1"/>
</dbReference>
<dbReference type="InterPro" id="IPR011037">
    <property type="entry name" value="Pyrv_Knase-like_insert_dom_sf"/>
</dbReference>
<reference evidence="2 3" key="1">
    <citation type="submission" date="2023-05" db="EMBL/GenBank/DDBJ databases">
        <title>Draft genome sequence of Streptomyces sp. B-S-A6 isolated from a cave soil in Thailand.</title>
        <authorList>
            <person name="Chamroensaksri N."/>
            <person name="Muangham S."/>
        </authorList>
    </citation>
    <scope>NUCLEOTIDE SEQUENCE [LARGE SCALE GENOMIC DNA]</scope>
    <source>
        <strain evidence="2 3">B-S-A6</strain>
    </source>
</reference>
<protein>
    <submittedName>
        <fullName evidence="2">MOSC domain-containing protein</fullName>
    </submittedName>
</protein>
<sequence length="237" mass="25218">MTSLGSVVGLSRFPVKSMRGEDRDRLDLDAGGVVGDRLWALRHADGKLGSGKNSRRFRKAPWLIDCAAAYDDTADTVSVQLPDGARVTPGDPRLAELCGPGAELVREEPDAQPPGHQDQAPVSLVGTASLRALGRLLGGDVPADIRRFRKNIVVDTAGDEPWAEEGWIGRELRIGGALLRITERVPRCVMTTLPQPGLPADGRVLKTLADTRDLCFGVYAEVVAPGAIALGDQVTGP</sequence>
<dbReference type="PANTHER" id="PTHR36930:SF1">
    <property type="entry name" value="MOSC DOMAIN-CONTAINING PROTEIN"/>
    <property type="match status" value="1"/>
</dbReference>
<dbReference type="EMBL" id="JASCIQ010000005">
    <property type="protein sequence ID" value="MDI3403529.1"/>
    <property type="molecule type" value="Genomic_DNA"/>
</dbReference>
<dbReference type="Gene3D" id="2.40.33.20">
    <property type="entry name" value="PK beta-barrel domain-like"/>
    <property type="match status" value="1"/>
</dbReference>